<comment type="caution">
    <text evidence="2">The sequence shown here is derived from an EMBL/GenBank/DDBJ whole genome shotgun (WGS) entry which is preliminary data.</text>
</comment>
<protein>
    <submittedName>
        <fullName evidence="2">Uncharacterized protein</fullName>
    </submittedName>
</protein>
<feature type="compositionally biased region" description="Low complexity" evidence="1">
    <location>
        <begin position="16"/>
        <end position="45"/>
    </location>
</feature>
<feature type="region of interest" description="Disordered" evidence="1">
    <location>
        <begin position="67"/>
        <end position="87"/>
    </location>
</feature>
<feature type="region of interest" description="Disordered" evidence="1">
    <location>
        <begin position="16"/>
        <end position="48"/>
    </location>
</feature>
<gene>
    <name evidence="2" type="ORF">PsYK624_160480</name>
</gene>
<sequence length="376" mass="38748">MVSIQVPAAAAATAPAAAGPAPAGPAPAASTPGASASASTAPAPAVQAHPPCTCCPVHQHVAVDPYADMPPLESVPSSDGDDGLSNPDSIDDFSALIDDELATALNNVRLAAVANAAATAFEAAAQTAPAPHVPAAAPATAVPAPAPAAAAPAAANWMRNTGVVTPAELTALDPIPAAVLANHQAGVYFVGYGRDPKRPELGPVCAVFASWPVCSRMVIRVSGAVHRKVPTAGEGFELWKEAWESGSLDELTVHPESVFPRIVTRAEVARRQTQLGMPVTQPPPPAPVAAPVFAAAPAAPAPAAPARAQGPNAVPATRNARFYIVVKGLRPRLYYDREGYRFNLGTNPMATGQVFRDEDEAEMWWAENRHLAEVFE</sequence>
<organism evidence="2 3">
    <name type="scientific">Phanerochaete sordida</name>
    <dbReference type="NCBI Taxonomy" id="48140"/>
    <lineage>
        <taxon>Eukaryota</taxon>
        <taxon>Fungi</taxon>
        <taxon>Dikarya</taxon>
        <taxon>Basidiomycota</taxon>
        <taxon>Agaricomycotina</taxon>
        <taxon>Agaricomycetes</taxon>
        <taxon>Polyporales</taxon>
        <taxon>Phanerochaetaceae</taxon>
        <taxon>Phanerochaete</taxon>
    </lineage>
</organism>
<accession>A0A9P3LMY8</accession>
<proteinExistence type="predicted"/>
<name>A0A9P3LMY8_9APHY</name>
<dbReference type="OrthoDB" id="3254429at2759"/>
<evidence type="ECO:0000313" key="2">
    <source>
        <dbReference type="EMBL" id="GJE99777.1"/>
    </source>
</evidence>
<evidence type="ECO:0000313" key="3">
    <source>
        <dbReference type="Proteomes" id="UP000703269"/>
    </source>
</evidence>
<dbReference type="Proteomes" id="UP000703269">
    <property type="component" value="Unassembled WGS sequence"/>
</dbReference>
<dbReference type="AlphaFoldDB" id="A0A9P3LMY8"/>
<reference evidence="2 3" key="1">
    <citation type="submission" date="2021-08" db="EMBL/GenBank/DDBJ databases">
        <title>Draft Genome Sequence of Phanerochaete sordida strain YK-624.</title>
        <authorList>
            <person name="Mori T."/>
            <person name="Dohra H."/>
            <person name="Suzuki T."/>
            <person name="Kawagishi H."/>
            <person name="Hirai H."/>
        </authorList>
    </citation>
    <scope>NUCLEOTIDE SEQUENCE [LARGE SCALE GENOMIC DNA]</scope>
    <source>
        <strain evidence="2 3">YK-624</strain>
    </source>
</reference>
<keyword evidence="3" id="KW-1185">Reference proteome</keyword>
<evidence type="ECO:0000256" key="1">
    <source>
        <dbReference type="SAM" id="MobiDB-lite"/>
    </source>
</evidence>
<dbReference type="EMBL" id="BPQB01000119">
    <property type="protein sequence ID" value="GJE99777.1"/>
    <property type="molecule type" value="Genomic_DNA"/>
</dbReference>